<dbReference type="Pfam" id="PF18317">
    <property type="entry name" value="SDH_C"/>
    <property type="match status" value="1"/>
</dbReference>
<dbReference type="SUPFAM" id="SSF51735">
    <property type="entry name" value="NAD(P)-binding Rossmann-fold domains"/>
    <property type="match status" value="1"/>
</dbReference>
<dbReference type="InterPro" id="IPR036291">
    <property type="entry name" value="NAD(P)-bd_dom_sf"/>
</dbReference>
<dbReference type="CDD" id="cd01065">
    <property type="entry name" value="NAD_bind_Shikimate_DH"/>
    <property type="match status" value="1"/>
</dbReference>
<evidence type="ECO:0000256" key="7">
    <source>
        <dbReference type="ARBA" id="ARBA00049442"/>
    </source>
</evidence>
<comment type="catalytic activity">
    <reaction evidence="7 8">
        <text>shikimate + NADP(+) = 3-dehydroshikimate + NADPH + H(+)</text>
        <dbReference type="Rhea" id="RHEA:17737"/>
        <dbReference type="ChEBI" id="CHEBI:15378"/>
        <dbReference type="ChEBI" id="CHEBI:16630"/>
        <dbReference type="ChEBI" id="CHEBI:36208"/>
        <dbReference type="ChEBI" id="CHEBI:57783"/>
        <dbReference type="ChEBI" id="CHEBI:58349"/>
        <dbReference type="EC" id="1.1.1.25"/>
    </reaction>
</comment>
<dbReference type="InterPro" id="IPR006151">
    <property type="entry name" value="Shikm_DH/Glu-tRNA_Rdtase"/>
</dbReference>
<dbReference type="NCBIfam" id="NF001312">
    <property type="entry name" value="PRK00258.1-4"/>
    <property type="match status" value="1"/>
</dbReference>
<evidence type="ECO:0000313" key="12">
    <source>
        <dbReference type="EMBL" id="MCY0149058.1"/>
    </source>
</evidence>
<dbReference type="PANTHER" id="PTHR21089:SF1">
    <property type="entry name" value="BIFUNCTIONAL 3-DEHYDROQUINATE DEHYDRATASE_SHIKIMATE DEHYDROGENASE, CHLOROPLASTIC"/>
    <property type="match status" value="1"/>
</dbReference>
<evidence type="ECO:0000259" key="9">
    <source>
        <dbReference type="Pfam" id="PF01488"/>
    </source>
</evidence>
<dbReference type="EC" id="1.1.1.25" evidence="2 8"/>
<keyword evidence="4 8" id="KW-0521">NADP</keyword>
<feature type="binding site" evidence="8">
    <location>
        <position position="95"/>
    </location>
    <ligand>
        <name>shikimate</name>
        <dbReference type="ChEBI" id="CHEBI:36208"/>
    </ligand>
</feature>
<proteinExistence type="inferred from homology"/>
<dbReference type="Pfam" id="PF08501">
    <property type="entry name" value="Shikimate_dh_N"/>
    <property type="match status" value="1"/>
</dbReference>
<protein>
    <recommendedName>
        <fullName evidence="2 8">Shikimate dehydrogenase (NADP(+))</fullName>
        <shortName evidence="8">SDH</shortName>
        <ecNumber evidence="2 8">1.1.1.25</ecNumber>
    </recommendedName>
</protein>
<feature type="binding site" evidence="8">
    <location>
        <position position="226"/>
    </location>
    <ligand>
        <name>shikimate</name>
        <dbReference type="ChEBI" id="CHEBI:36208"/>
    </ligand>
</feature>
<organism evidence="12 13">
    <name type="scientific">Hoeflea algicola</name>
    <dbReference type="NCBI Taxonomy" id="2983763"/>
    <lineage>
        <taxon>Bacteria</taxon>
        <taxon>Pseudomonadati</taxon>
        <taxon>Pseudomonadota</taxon>
        <taxon>Alphaproteobacteria</taxon>
        <taxon>Hyphomicrobiales</taxon>
        <taxon>Rhizobiaceae</taxon>
        <taxon>Hoeflea</taxon>
    </lineage>
</organism>
<dbReference type="InterPro" id="IPR013708">
    <property type="entry name" value="Shikimate_DH-bd_N"/>
</dbReference>
<keyword evidence="13" id="KW-1185">Reference proteome</keyword>
<evidence type="ECO:0000256" key="4">
    <source>
        <dbReference type="ARBA" id="ARBA00022857"/>
    </source>
</evidence>
<feature type="binding site" evidence="8">
    <location>
        <position position="110"/>
    </location>
    <ligand>
        <name>shikimate</name>
        <dbReference type="ChEBI" id="CHEBI:36208"/>
    </ligand>
</feature>
<evidence type="ECO:0000256" key="5">
    <source>
        <dbReference type="ARBA" id="ARBA00023002"/>
    </source>
</evidence>
<sequence>MVDVAMNAPRAFVIGDPISHSRSPLIHRYWLANAGIAGSYDPVEVKPKDLPEFVARLKDGAAGIAGGNVTLPHKQAIAELVDTTDETARQIGAVNTVWLEDGKLKATNTDSHGFAANLDASALGWDKAQSALVLGAGGASRAIIHALLARGFGSVRIVNRTQSRARELAERFGPRVSAHAMEDLPDLLIGTGLFVNTTSLGMGGTTVPELDFTAMASGALVTDIVYVPLQTPILKMATAQGLATVDGLGMLLHQAVPGFEKWFGIRPEVTTELRQLVIADMEQHA</sequence>
<comment type="function">
    <text evidence="8">Involved in the biosynthesis of the chorismate, which leads to the biosynthesis of aromatic amino acids. Catalyzes the reversible NADPH linked reduction of 3-dehydroshikimate (DHSA) to yield shikimate (SA).</text>
</comment>
<feature type="binding site" evidence="8">
    <location>
        <begin position="159"/>
        <end position="164"/>
    </location>
    <ligand>
        <name>NADP(+)</name>
        <dbReference type="ChEBI" id="CHEBI:58349"/>
    </ligand>
</feature>
<dbReference type="InterPro" id="IPR011342">
    <property type="entry name" value="Shikimate_DH"/>
</dbReference>
<name>A0ABT3ZBN4_9HYPH</name>
<feature type="domain" description="SDH C-terminal" evidence="11">
    <location>
        <begin position="247"/>
        <end position="269"/>
    </location>
</feature>
<comment type="pathway">
    <text evidence="1 8">Metabolic intermediate biosynthesis; chorismate biosynthesis; chorismate from D-erythrose 4-phosphate and phosphoenolpyruvate: step 4/7.</text>
</comment>
<keyword evidence="6 8" id="KW-0057">Aromatic amino acid biosynthesis</keyword>
<comment type="caution">
    <text evidence="12">The sequence shown here is derived from an EMBL/GenBank/DDBJ whole genome shotgun (WGS) entry which is preliminary data.</text>
</comment>
<evidence type="ECO:0000259" key="11">
    <source>
        <dbReference type="Pfam" id="PF18317"/>
    </source>
</evidence>
<feature type="binding site" evidence="8">
    <location>
        <position position="70"/>
    </location>
    <ligand>
        <name>shikimate</name>
        <dbReference type="ChEBI" id="CHEBI:36208"/>
    </ligand>
</feature>
<keyword evidence="5 8" id="KW-0560">Oxidoreductase</keyword>
<dbReference type="InterPro" id="IPR022893">
    <property type="entry name" value="Shikimate_DH_fam"/>
</dbReference>
<feature type="binding site" evidence="8">
    <location>
        <position position="247"/>
    </location>
    <ligand>
        <name>NADP(+)</name>
        <dbReference type="ChEBI" id="CHEBI:58349"/>
    </ligand>
</feature>
<comment type="subunit">
    <text evidence="8">Homodimer.</text>
</comment>
<evidence type="ECO:0000256" key="1">
    <source>
        <dbReference type="ARBA" id="ARBA00004871"/>
    </source>
</evidence>
<feature type="binding site" evidence="8">
    <location>
        <begin position="135"/>
        <end position="139"/>
    </location>
    <ligand>
        <name>NADP(+)</name>
        <dbReference type="ChEBI" id="CHEBI:58349"/>
    </ligand>
</feature>
<evidence type="ECO:0000256" key="6">
    <source>
        <dbReference type="ARBA" id="ARBA00023141"/>
    </source>
</evidence>
<keyword evidence="3 8" id="KW-0028">Amino-acid biosynthesis</keyword>
<feature type="active site" description="Proton acceptor" evidence="8">
    <location>
        <position position="74"/>
    </location>
</feature>
<dbReference type="InterPro" id="IPR046346">
    <property type="entry name" value="Aminoacid_DH-like_N_sf"/>
</dbReference>
<evidence type="ECO:0000256" key="8">
    <source>
        <dbReference type="HAMAP-Rule" id="MF_00222"/>
    </source>
</evidence>
<evidence type="ECO:0000256" key="3">
    <source>
        <dbReference type="ARBA" id="ARBA00022605"/>
    </source>
</evidence>
<feature type="binding site" evidence="8">
    <location>
        <position position="254"/>
    </location>
    <ligand>
        <name>shikimate</name>
        <dbReference type="ChEBI" id="CHEBI:36208"/>
    </ligand>
</feature>
<dbReference type="NCBIfam" id="TIGR00507">
    <property type="entry name" value="aroE"/>
    <property type="match status" value="1"/>
</dbReference>
<dbReference type="HAMAP" id="MF_00222">
    <property type="entry name" value="Shikimate_DH_AroE"/>
    <property type="match status" value="1"/>
</dbReference>
<feature type="binding site" evidence="8">
    <location>
        <position position="224"/>
    </location>
    <ligand>
        <name>NADP(+)</name>
        <dbReference type="ChEBI" id="CHEBI:58349"/>
    </ligand>
</feature>
<feature type="domain" description="Shikimate dehydrogenase substrate binding N-terminal" evidence="10">
    <location>
        <begin position="13"/>
        <end position="97"/>
    </location>
</feature>
<accession>A0ABT3ZBN4</accession>
<dbReference type="InterPro" id="IPR041121">
    <property type="entry name" value="SDH_C"/>
</dbReference>
<feature type="binding site" evidence="8">
    <location>
        <begin position="21"/>
        <end position="23"/>
    </location>
    <ligand>
        <name>shikimate</name>
        <dbReference type="ChEBI" id="CHEBI:36208"/>
    </ligand>
</feature>
<feature type="binding site" evidence="8">
    <location>
        <position position="86"/>
    </location>
    <ligand>
        <name>NADP(+)</name>
        <dbReference type="ChEBI" id="CHEBI:58349"/>
    </ligand>
</feature>
<dbReference type="Proteomes" id="UP001073227">
    <property type="component" value="Unassembled WGS sequence"/>
</dbReference>
<evidence type="ECO:0000256" key="2">
    <source>
        <dbReference type="ARBA" id="ARBA00012962"/>
    </source>
</evidence>
<dbReference type="EMBL" id="JAOVZR010000001">
    <property type="protein sequence ID" value="MCY0149058.1"/>
    <property type="molecule type" value="Genomic_DNA"/>
</dbReference>
<gene>
    <name evidence="8" type="primary">aroE</name>
    <name evidence="12" type="ORF">OEG84_15430</name>
</gene>
<evidence type="ECO:0000259" key="10">
    <source>
        <dbReference type="Pfam" id="PF08501"/>
    </source>
</evidence>
<dbReference type="Pfam" id="PF01488">
    <property type="entry name" value="Shikimate_DH"/>
    <property type="match status" value="1"/>
</dbReference>
<dbReference type="Gene3D" id="3.40.50.10860">
    <property type="entry name" value="Leucine Dehydrogenase, chain A, domain 1"/>
    <property type="match status" value="1"/>
</dbReference>
<dbReference type="GO" id="GO:0004764">
    <property type="term" value="F:shikimate 3-dehydrogenase (NADP+) activity"/>
    <property type="evidence" value="ECO:0007669"/>
    <property type="project" value="UniProtKB-EC"/>
</dbReference>
<feature type="domain" description="Quinate/shikimate 5-dehydrogenase/glutamyl-tRNA reductase" evidence="9">
    <location>
        <begin position="127"/>
        <end position="192"/>
    </location>
</feature>
<reference evidence="12" key="1">
    <citation type="submission" date="2022-10" db="EMBL/GenBank/DDBJ databases">
        <title>Hoeflea sp. G2-23, isolated from marine algae.</title>
        <authorList>
            <person name="Kristyanto S."/>
            <person name="Kim J.M."/>
            <person name="Jeon C.O."/>
        </authorList>
    </citation>
    <scope>NUCLEOTIDE SEQUENCE</scope>
    <source>
        <strain evidence="12">G2-23</strain>
    </source>
</reference>
<dbReference type="PANTHER" id="PTHR21089">
    <property type="entry name" value="SHIKIMATE DEHYDROGENASE"/>
    <property type="match status" value="1"/>
</dbReference>
<evidence type="ECO:0000313" key="13">
    <source>
        <dbReference type="Proteomes" id="UP001073227"/>
    </source>
</evidence>
<dbReference type="Gene3D" id="3.40.50.720">
    <property type="entry name" value="NAD(P)-binding Rossmann-like Domain"/>
    <property type="match status" value="1"/>
</dbReference>
<dbReference type="SUPFAM" id="SSF53223">
    <property type="entry name" value="Aminoacid dehydrogenase-like, N-terminal domain"/>
    <property type="match status" value="1"/>
</dbReference>
<dbReference type="RefSeq" id="WP_267654571.1">
    <property type="nucleotide sequence ID" value="NZ_JAOVZR010000001.1"/>
</dbReference>
<comment type="similarity">
    <text evidence="8">Belongs to the shikimate dehydrogenase family.</text>
</comment>